<dbReference type="AlphaFoldDB" id="A0A6B2GV82"/>
<evidence type="ECO:0000313" key="3">
    <source>
        <dbReference type="EMBL" id="NDK54725.1"/>
    </source>
</evidence>
<keyword evidence="4" id="KW-1185">Reference proteome</keyword>
<name>A0A6B2GV82_9BACT</name>
<dbReference type="EMBL" id="JAAEAA010000002">
    <property type="protein sequence ID" value="NDK54725.1"/>
    <property type="molecule type" value="Genomic_DNA"/>
</dbReference>
<keyword evidence="1" id="KW-0732">Signal</keyword>
<dbReference type="Proteomes" id="UP000478546">
    <property type="component" value="Unassembled WGS sequence"/>
</dbReference>
<comment type="caution">
    <text evidence="3">The sequence shown here is derived from an EMBL/GenBank/DDBJ whole genome shotgun (WGS) entry which is preliminary data.</text>
</comment>
<evidence type="ECO:0000313" key="4">
    <source>
        <dbReference type="Proteomes" id="UP000478546"/>
    </source>
</evidence>
<proteinExistence type="predicted"/>
<dbReference type="PANTHER" id="PTHR30570:SF1">
    <property type="entry name" value="PHOSPHATE-BINDING PROTEIN PSTS"/>
    <property type="match status" value="1"/>
</dbReference>
<organism evidence="3 4">
    <name type="scientific">Pontibacter fetidus</name>
    <dbReference type="NCBI Taxonomy" id="2700082"/>
    <lineage>
        <taxon>Bacteria</taxon>
        <taxon>Pseudomonadati</taxon>
        <taxon>Bacteroidota</taxon>
        <taxon>Cytophagia</taxon>
        <taxon>Cytophagales</taxon>
        <taxon>Hymenobacteraceae</taxon>
        <taxon>Pontibacter</taxon>
    </lineage>
</organism>
<gene>
    <name evidence="3" type="ORF">GWO68_02235</name>
</gene>
<evidence type="ECO:0000256" key="1">
    <source>
        <dbReference type="ARBA" id="ARBA00022729"/>
    </source>
</evidence>
<dbReference type="RefSeq" id="WP_162344771.1">
    <property type="nucleotide sequence ID" value="NZ_JAAEAA010000002.1"/>
</dbReference>
<dbReference type="InterPro" id="IPR024370">
    <property type="entry name" value="PBP_domain"/>
</dbReference>
<dbReference type="Pfam" id="PF12849">
    <property type="entry name" value="PBP_like_2"/>
    <property type="match status" value="1"/>
</dbReference>
<accession>A0A6B2GV82</accession>
<protein>
    <submittedName>
        <fullName evidence="3">Solute-binding protein</fullName>
    </submittedName>
</protein>
<dbReference type="PANTHER" id="PTHR30570">
    <property type="entry name" value="PERIPLASMIC PHOSPHATE BINDING COMPONENT OF PHOSPHATE ABC TRANSPORTER"/>
    <property type="match status" value="1"/>
</dbReference>
<sequence length="312" mass="34090">MKNKLWTVAGIVGTLAFTSCGGSTDAPSDTPTSGKINISVDESFQPIIESQVSTYEGIYDRADITAAYKSEGEVIKDLLNDSTRVAILSRELTEAETASFEKKKLIPRVTKIAIDAIAIIVNRNNPDSLFTMDELESIFNGNTKTWKQLNSSTNLKDITIVFDNNNSGTARYVKDSLIASHKLPQNTFAAESHKGLIDYVEKNENAMGVIGVNWISDIDDSVAVGFQKRIKVVGLSKEAVPRTTESYYQPYQAYIAQGVYPLRRYLYIINTTGRSGLGTGFVSFVAGDKGQRIILKSGLVPATSPVRVVGIK</sequence>
<evidence type="ECO:0000259" key="2">
    <source>
        <dbReference type="Pfam" id="PF12849"/>
    </source>
</evidence>
<feature type="domain" description="PBP" evidence="2">
    <location>
        <begin position="27"/>
        <end position="288"/>
    </location>
</feature>
<dbReference type="PROSITE" id="PS51257">
    <property type="entry name" value="PROKAR_LIPOPROTEIN"/>
    <property type="match status" value="1"/>
</dbReference>
<reference evidence="3 4" key="1">
    <citation type="submission" date="2020-01" db="EMBL/GenBank/DDBJ databases">
        <authorList>
            <person name="Kim M.K."/>
        </authorList>
    </citation>
    <scope>NUCLEOTIDE SEQUENCE [LARGE SCALE GENOMIC DNA]</scope>
    <source>
        <strain evidence="3 4">BT213</strain>
    </source>
</reference>
<dbReference type="SUPFAM" id="SSF53850">
    <property type="entry name" value="Periplasmic binding protein-like II"/>
    <property type="match status" value="1"/>
</dbReference>
<dbReference type="InterPro" id="IPR050811">
    <property type="entry name" value="Phosphate_ABC_transporter"/>
</dbReference>
<dbReference type="Gene3D" id="3.40.190.10">
    <property type="entry name" value="Periplasmic binding protein-like II"/>
    <property type="match status" value="2"/>
</dbReference>